<evidence type="ECO:0000313" key="1">
    <source>
        <dbReference type="EMBL" id="GGJ50844.1"/>
    </source>
</evidence>
<dbReference type="Pfam" id="PF14253">
    <property type="entry name" value="AbiH"/>
    <property type="match status" value="1"/>
</dbReference>
<comment type="caution">
    <text evidence="1">The sequence shown here is derived from an EMBL/GenBank/DDBJ whole genome shotgun (WGS) entry which is preliminary data.</text>
</comment>
<name>A0ABQ2DCF6_9BACI</name>
<evidence type="ECO:0008006" key="3">
    <source>
        <dbReference type="Google" id="ProtNLM"/>
    </source>
</evidence>
<proteinExistence type="predicted"/>
<dbReference type="InterPro" id="IPR025935">
    <property type="entry name" value="AbiH"/>
</dbReference>
<dbReference type="Proteomes" id="UP000634435">
    <property type="component" value="Unassembled WGS sequence"/>
</dbReference>
<reference evidence="2" key="1">
    <citation type="journal article" date="2019" name="Int. J. Syst. Evol. Microbiol.">
        <title>The Global Catalogue of Microorganisms (GCM) 10K type strain sequencing project: providing services to taxonomists for standard genome sequencing and annotation.</title>
        <authorList>
            <consortium name="The Broad Institute Genomics Platform"/>
            <consortium name="The Broad Institute Genome Sequencing Center for Infectious Disease"/>
            <person name="Wu L."/>
            <person name="Ma J."/>
        </authorList>
    </citation>
    <scope>NUCLEOTIDE SEQUENCE [LARGE SCALE GENOMIC DNA]</scope>
    <source>
        <strain evidence="2">JCM 30071</strain>
    </source>
</reference>
<evidence type="ECO:0000313" key="2">
    <source>
        <dbReference type="Proteomes" id="UP000634435"/>
    </source>
</evidence>
<dbReference type="RefSeq" id="WP_188942400.1">
    <property type="nucleotide sequence ID" value="NZ_BMPN01000002.1"/>
</dbReference>
<sequence>MDVTFFIGNGFDIQSGLETKYSHFYHHLKDIALEDASLKENIIYKDIINTPDNAVKWSDFEMGLMELTHKCVSDEEIDNEWTAQNVSKAKEQIEKYLRSYLLMINSVDIKKELREMKGIFKDSFSNLLSSLPIARSEELYQILQMKDTFFNVNIIDFNYTTLFNNVYKTLEDTNFTPIFFRTTSSNRKVLLNKGSYIKIHGDLSKSINLGGSDESQLGPVMRKSEYNFYFIKSKLDHKIGDGNYYSSKNVINKSSLFCIFGMSLGESDKHLWEEIIQRMYKNENSALIIFQYEDDDQINIQPLQKETRSEEIKRDFLKYAPDIDIKSEDYLYLFNRIFIIYNSNLFNLYDLINLNEKNVVS</sequence>
<dbReference type="EMBL" id="BMPN01000002">
    <property type="protein sequence ID" value="GGJ50844.1"/>
    <property type="molecule type" value="Genomic_DNA"/>
</dbReference>
<organism evidence="1 2">
    <name type="scientific">Virgibacillus kapii</name>
    <dbReference type="NCBI Taxonomy" id="1638645"/>
    <lineage>
        <taxon>Bacteria</taxon>
        <taxon>Bacillati</taxon>
        <taxon>Bacillota</taxon>
        <taxon>Bacilli</taxon>
        <taxon>Bacillales</taxon>
        <taxon>Bacillaceae</taxon>
        <taxon>Virgibacillus</taxon>
    </lineage>
</organism>
<gene>
    <name evidence="1" type="ORF">GCM10007111_11440</name>
</gene>
<protein>
    <recommendedName>
        <fullName evidence="3">SIR2-like domain-containing protein</fullName>
    </recommendedName>
</protein>
<keyword evidence="2" id="KW-1185">Reference proteome</keyword>
<accession>A0ABQ2DCF6</accession>